<name>A0A3E5BRA1_9BACE</name>
<dbReference type="AlphaFoldDB" id="A0A3E5BRA1"/>
<reference evidence="1 2" key="1">
    <citation type="submission" date="2018-08" db="EMBL/GenBank/DDBJ databases">
        <title>A genome reference for cultivated species of the human gut microbiota.</title>
        <authorList>
            <person name="Zou Y."/>
            <person name="Xue W."/>
            <person name="Luo G."/>
        </authorList>
    </citation>
    <scope>NUCLEOTIDE SEQUENCE [LARGE SCALE GENOMIC DNA]</scope>
    <source>
        <strain evidence="1 2">OM05-15BH</strain>
    </source>
</reference>
<accession>A0A3E5BRA1</accession>
<protein>
    <submittedName>
        <fullName evidence="1">6-bladed beta-propeller</fullName>
    </submittedName>
</protein>
<proteinExistence type="predicted"/>
<dbReference type="EMBL" id="QSUL01000001">
    <property type="protein sequence ID" value="RGN40131.1"/>
    <property type="molecule type" value="Genomic_DNA"/>
</dbReference>
<sequence length="417" mass="49211">MEISDIFTDRIKSIFLINHLNTMKHYYTLFFLLPLFLSCGPSTSLQSYEGIKEIVINPEEVDSILDLSEVLDDSIEIIPLETYDECLIADVKRVEFYKDKIYVLDETNNGILVFDSRGKYQKRIGKQGNGPGEYAKLWNFTFKGDSILVKEMGGQKYIIYDLNSDFYREVPYDVWHFEVLLLENDTIYQISNYEESKHGNYNLFKFDLRTSEVIASYIPYEEKHKNKSGYGLGRYTSRFGDAATLIYPFNDTIYTVKKDTVYPSYVLHFTSRSLPEDVDVNREDFSRYIRRNKFLKGFEYLQTTERFMLGYYVDYNLFKYFLYDKQTSEYKVGSMAQLSQLGGLNIHYFYTTTTGDLVFLQQAEWLISYWKWAREKCSDMYREKMDNLIASLNEDSNPVLFKVHMKAFYEAEGNEDL</sequence>
<dbReference type="Pfam" id="PF17170">
    <property type="entry name" value="DUF5128"/>
    <property type="match status" value="1"/>
</dbReference>
<comment type="caution">
    <text evidence="1">The sequence shown here is derived from an EMBL/GenBank/DDBJ whole genome shotgun (WGS) entry which is preliminary data.</text>
</comment>
<organism evidence="1 2">
    <name type="scientific">Bacteroides oleiciplenus</name>
    <dbReference type="NCBI Taxonomy" id="626931"/>
    <lineage>
        <taxon>Bacteria</taxon>
        <taxon>Pseudomonadati</taxon>
        <taxon>Bacteroidota</taxon>
        <taxon>Bacteroidia</taxon>
        <taxon>Bacteroidales</taxon>
        <taxon>Bacteroidaceae</taxon>
        <taxon>Bacteroides</taxon>
    </lineage>
</organism>
<evidence type="ECO:0000313" key="1">
    <source>
        <dbReference type="EMBL" id="RGN40131.1"/>
    </source>
</evidence>
<dbReference type="InterPro" id="IPR011042">
    <property type="entry name" value="6-blade_b-propeller_TolB-like"/>
</dbReference>
<dbReference type="Proteomes" id="UP000260983">
    <property type="component" value="Unassembled WGS sequence"/>
</dbReference>
<evidence type="ECO:0000313" key="2">
    <source>
        <dbReference type="Proteomes" id="UP000260983"/>
    </source>
</evidence>
<gene>
    <name evidence="1" type="ORF">DXB65_00310</name>
</gene>
<dbReference type="Gene3D" id="2.120.10.30">
    <property type="entry name" value="TolB, C-terminal domain"/>
    <property type="match status" value="1"/>
</dbReference>
<dbReference type="SUPFAM" id="SSF63825">
    <property type="entry name" value="YWTD domain"/>
    <property type="match status" value="1"/>
</dbReference>